<evidence type="ECO:0000256" key="2">
    <source>
        <dbReference type="ARBA" id="ARBA00005254"/>
    </source>
</evidence>
<keyword evidence="4" id="KW-0443">Lipid metabolism</keyword>
<dbReference type="AlphaFoldDB" id="A0A8H5G129"/>
<dbReference type="FunFam" id="1.10.12.10:FF:000004">
    <property type="entry name" value="Delta3,5-delta2,4-dienoyl-CoA isomerase"/>
    <property type="match status" value="1"/>
</dbReference>
<dbReference type="Pfam" id="PF00378">
    <property type="entry name" value="ECH_1"/>
    <property type="match status" value="1"/>
</dbReference>
<evidence type="ECO:0000256" key="1">
    <source>
        <dbReference type="ARBA" id="ARBA00005005"/>
    </source>
</evidence>
<dbReference type="Gene3D" id="3.90.226.10">
    <property type="entry name" value="2-enoyl-CoA Hydratase, Chain A, domain 1"/>
    <property type="match status" value="1"/>
</dbReference>
<protein>
    <submittedName>
        <fullName evidence="6">Uncharacterized protein</fullName>
    </submittedName>
</protein>
<dbReference type="EMBL" id="JAACJM010000055">
    <property type="protein sequence ID" value="KAF5356369.1"/>
    <property type="molecule type" value="Genomic_DNA"/>
</dbReference>
<dbReference type="PANTHER" id="PTHR43149">
    <property type="entry name" value="ENOYL-COA HYDRATASE"/>
    <property type="match status" value="1"/>
</dbReference>
<name>A0A8H5G129_9AGAR</name>
<dbReference type="InterPro" id="IPR029045">
    <property type="entry name" value="ClpP/crotonase-like_dom_sf"/>
</dbReference>
<evidence type="ECO:0000313" key="6">
    <source>
        <dbReference type="EMBL" id="KAF5356369.1"/>
    </source>
</evidence>
<dbReference type="InterPro" id="IPR014748">
    <property type="entry name" value="Enoyl-CoA_hydra_C"/>
</dbReference>
<keyword evidence="3" id="KW-0276">Fatty acid metabolism</keyword>
<dbReference type="SUPFAM" id="SSF52096">
    <property type="entry name" value="ClpP/crotonase"/>
    <property type="match status" value="1"/>
</dbReference>
<dbReference type="CDD" id="cd06558">
    <property type="entry name" value="crotonase-like"/>
    <property type="match status" value="1"/>
</dbReference>
<keyword evidence="7" id="KW-1185">Reference proteome</keyword>
<dbReference type="InterPro" id="IPR001753">
    <property type="entry name" value="Enoyl-CoA_hydra/iso"/>
</dbReference>
<dbReference type="GO" id="GO:0051750">
    <property type="term" value="F:delta(3,5)-delta(2,4)-dienoyl-CoA isomerase activity"/>
    <property type="evidence" value="ECO:0007669"/>
    <property type="project" value="TreeGrafter"/>
</dbReference>
<evidence type="ECO:0000256" key="3">
    <source>
        <dbReference type="ARBA" id="ARBA00022832"/>
    </source>
</evidence>
<organism evidence="6 7">
    <name type="scientific">Tetrapyrgos nigripes</name>
    <dbReference type="NCBI Taxonomy" id="182062"/>
    <lineage>
        <taxon>Eukaryota</taxon>
        <taxon>Fungi</taxon>
        <taxon>Dikarya</taxon>
        <taxon>Basidiomycota</taxon>
        <taxon>Agaricomycotina</taxon>
        <taxon>Agaricomycetes</taxon>
        <taxon>Agaricomycetidae</taxon>
        <taxon>Agaricales</taxon>
        <taxon>Marasmiineae</taxon>
        <taxon>Marasmiaceae</taxon>
        <taxon>Tetrapyrgos</taxon>
    </lineage>
</organism>
<evidence type="ECO:0000313" key="7">
    <source>
        <dbReference type="Proteomes" id="UP000559256"/>
    </source>
</evidence>
<gene>
    <name evidence="6" type="ORF">D9758_009520</name>
</gene>
<evidence type="ECO:0000256" key="5">
    <source>
        <dbReference type="ARBA" id="ARBA00023235"/>
    </source>
</evidence>
<accession>A0A8H5G129</accession>
<dbReference type="Gene3D" id="1.10.12.10">
    <property type="entry name" value="Lyase 2-enoyl-coa Hydratase, Chain A, domain 2"/>
    <property type="match status" value="1"/>
</dbReference>
<dbReference type="GO" id="GO:0006635">
    <property type="term" value="P:fatty acid beta-oxidation"/>
    <property type="evidence" value="ECO:0007669"/>
    <property type="project" value="UniProtKB-UniPathway"/>
</dbReference>
<reference evidence="6 7" key="1">
    <citation type="journal article" date="2020" name="ISME J.">
        <title>Uncovering the hidden diversity of litter-decomposition mechanisms in mushroom-forming fungi.</title>
        <authorList>
            <person name="Floudas D."/>
            <person name="Bentzer J."/>
            <person name="Ahren D."/>
            <person name="Johansson T."/>
            <person name="Persson P."/>
            <person name="Tunlid A."/>
        </authorList>
    </citation>
    <scope>NUCLEOTIDE SEQUENCE [LARGE SCALE GENOMIC DNA]</scope>
    <source>
        <strain evidence="6 7">CBS 291.85</strain>
    </source>
</reference>
<comment type="similarity">
    <text evidence="2">Belongs to the enoyl-CoA hydratase/isomerase family.</text>
</comment>
<dbReference type="Proteomes" id="UP000559256">
    <property type="component" value="Unassembled WGS sequence"/>
</dbReference>
<dbReference type="InterPro" id="IPR045002">
    <property type="entry name" value="Ech1-like"/>
</dbReference>
<dbReference type="UniPathway" id="UPA00659"/>
<proteinExistence type="inferred from homology"/>
<dbReference type="PANTHER" id="PTHR43149:SF1">
    <property type="entry name" value="DELTA(3,5)-DELTA(2,4)-DIENOYL-COA ISOMERASE, MITOCHONDRIAL"/>
    <property type="match status" value="1"/>
</dbReference>
<sequence length="282" mass="30676">MNVKDLSSKWLKVSEVSPHVVHVEMTRGPVNAFNEELWRAYGELFEKLAEEAYDVRAVVVSSAFPKFFTAGLDLNAAKSADSTNTDPARVAISLKKHLQEFQYAIHTPERCDFPVIAAIHGMALGLAVDLSSACDIRYAASNARFSIKEIDIGLAADIGTLAYLPKITGNMSLARELAYTAEWFSAAEAERLGFVSRVVEGGKDEVLAAALELAKKIADKSPVAITGTKRLLTHARDHSVPENLEYTAVWNSAALQTKDMAESIAANKGKRIGKFGALRPKL</sequence>
<comment type="caution">
    <text evidence="6">The sequence shown here is derived from an EMBL/GenBank/DDBJ whole genome shotgun (WGS) entry which is preliminary data.</text>
</comment>
<dbReference type="GO" id="GO:0005739">
    <property type="term" value="C:mitochondrion"/>
    <property type="evidence" value="ECO:0007669"/>
    <property type="project" value="TreeGrafter"/>
</dbReference>
<dbReference type="OrthoDB" id="14970at2759"/>
<keyword evidence="5" id="KW-0413">Isomerase</keyword>
<evidence type="ECO:0000256" key="4">
    <source>
        <dbReference type="ARBA" id="ARBA00023098"/>
    </source>
</evidence>
<comment type="pathway">
    <text evidence="1">Lipid metabolism; fatty acid beta-oxidation.</text>
</comment>